<accession>A0ABS0LW92</accession>
<evidence type="ECO:0000256" key="2">
    <source>
        <dbReference type="ARBA" id="ARBA00022714"/>
    </source>
</evidence>
<organism evidence="7 8">
    <name type="scientific">Serratia surfactantfaciens</name>
    <dbReference type="NCBI Taxonomy" id="2741499"/>
    <lineage>
        <taxon>Bacteria</taxon>
        <taxon>Pseudomonadati</taxon>
        <taxon>Pseudomonadota</taxon>
        <taxon>Gammaproteobacteria</taxon>
        <taxon>Enterobacterales</taxon>
        <taxon>Yersiniaceae</taxon>
        <taxon>Serratia</taxon>
    </lineage>
</organism>
<dbReference type="EMBL" id="JADUMB010000001">
    <property type="protein sequence ID" value="MBH1919556.1"/>
    <property type="molecule type" value="Genomic_DNA"/>
</dbReference>
<evidence type="ECO:0000256" key="1">
    <source>
        <dbReference type="ARBA" id="ARBA00014474"/>
    </source>
</evidence>
<evidence type="ECO:0000313" key="7">
    <source>
        <dbReference type="EMBL" id="MBH1919556.1"/>
    </source>
</evidence>
<dbReference type="NCBIfam" id="TIGR01950">
    <property type="entry name" value="SoxR"/>
    <property type="match status" value="1"/>
</dbReference>
<evidence type="ECO:0000256" key="4">
    <source>
        <dbReference type="ARBA" id="ARBA00023014"/>
    </source>
</evidence>
<feature type="domain" description="HTH merR-type" evidence="6">
    <location>
        <begin position="12"/>
        <end position="80"/>
    </location>
</feature>
<dbReference type="InterPro" id="IPR047057">
    <property type="entry name" value="MerR_fam"/>
</dbReference>
<evidence type="ECO:0000313" key="8">
    <source>
        <dbReference type="Proteomes" id="UP000635335"/>
    </source>
</evidence>
<evidence type="ECO:0000256" key="5">
    <source>
        <dbReference type="ARBA" id="ARBA00023125"/>
    </source>
</evidence>
<dbReference type="PROSITE" id="PS50937">
    <property type="entry name" value="HTH_MERR_2"/>
    <property type="match status" value="1"/>
</dbReference>
<dbReference type="Proteomes" id="UP000635335">
    <property type="component" value="Unassembled WGS sequence"/>
</dbReference>
<gene>
    <name evidence="7" type="primary">soxR</name>
    <name evidence="7" type="ORF">I5U16_05210</name>
</gene>
<evidence type="ECO:0000256" key="3">
    <source>
        <dbReference type="ARBA" id="ARBA00023004"/>
    </source>
</evidence>
<dbReference type="PRINTS" id="PR00040">
    <property type="entry name" value="HTHMERR"/>
</dbReference>
<dbReference type="PANTHER" id="PTHR30204">
    <property type="entry name" value="REDOX-CYCLING DRUG-SENSING TRANSCRIPTIONAL ACTIVATOR SOXR"/>
    <property type="match status" value="1"/>
</dbReference>
<dbReference type="PANTHER" id="PTHR30204:SF0">
    <property type="entry name" value="REDOX-SENSITIVE TRANSCRIPTIONAL ACTIVATOR SOXR"/>
    <property type="match status" value="1"/>
</dbReference>
<dbReference type="RefSeq" id="WP_019456251.1">
    <property type="nucleotide sequence ID" value="NZ_JADPLN010000058.1"/>
</dbReference>
<name>A0ABS0LW92_9GAMM</name>
<dbReference type="InterPro" id="IPR009061">
    <property type="entry name" value="DNA-bd_dom_put_sf"/>
</dbReference>
<dbReference type="Pfam" id="PF13411">
    <property type="entry name" value="MerR_1"/>
    <property type="match status" value="1"/>
</dbReference>
<dbReference type="InterPro" id="IPR000551">
    <property type="entry name" value="MerR-type_HTH_dom"/>
</dbReference>
<keyword evidence="3" id="KW-0408">Iron</keyword>
<keyword evidence="8" id="KW-1185">Reference proteome</keyword>
<keyword evidence="5" id="KW-0238">DNA-binding</keyword>
<protein>
    <recommendedName>
        <fullName evidence="1">Redox-sensitive transcriptional activator SoxR</fullName>
    </recommendedName>
</protein>
<dbReference type="PROSITE" id="PS00552">
    <property type="entry name" value="HTH_MERR_1"/>
    <property type="match status" value="1"/>
</dbReference>
<dbReference type="InterPro" id="IPR010211">
    <property type="entry name" value="Redox-sen_tscrpt-act_SoxR"/>
</dbReference>
<reference evidence="7 8" key="1">
    <citation type="submission" date="2020-11" db="EMBL/GenBank/DDBJ databases">
        <title>Enhanced detection system for hospital associated transmission using whole genome sequencing surveillance.</title>
        <authorList>
            <person name="Harrison L.H."/>
            <person name="Van Tyne D."/>
            <person name="Marsh J.W."/>
            <person name="Griffith M.P."/>
            <person name="Snyder D.J."/>
            <person name="Cooper V.S."/>
            <person name="Mustapha M."/>
        </authorList>
    </citation>
    <scope>NUCLEOTIDE SEQUENCE [LARGE SCALE GENOMIC DNA]</scope>
    <source>
        <strain evidence="7 8">SER00227</strain>
    </source>
</reference>
<dbReference type="CDD" id="cd01110">
    <property type="entry name" value="HTH_SoxR"/>
    <property type="match status" value="1"/>
</dbReference>
<keyword evidence="2" id="KW-0001">2Fe-2S</keyword>
<comment type="caution">
    <text evidence="7">The sequence shown here is derived from an EMBL/GenBank/DDBJ whole genome shotgun (WGS) entry which is preliminary data.</text>
</comment>
<dbReference type="Gene3D" id="1.10.1660.10">
    <property type="match status" value="1"/>
</dbReference>
<dbReference type="SMART" id="SM00422">
    <property type="entry name" value="HTH_MERR"/>
    <property type="match status" value="1"/>
</dbReference>
<dbReference type="SUPFAM" id="SSF46955">
    <property type="entry name" value="Putative DNA-binding domain"/>
    <property type="match status" value="1"/>
</dbReference>
<proteinExistence type="predicted"/>
<keyword evidence="4" id="KW-0411">Iron-sulfur</keyword>
<sequence length="158" mass="17313">MARNEPIDNYRLLTVGEVAKRSGVAVSALHFYESKGLIQATRNAGNQRRYTPVVLRYIAVIKIAQSAGIPLEEIRATLGRFPAGSKLTSEQWGVLSSAWRKTLDERIQRLTMLRDHLDGCIGCGCLSLADCPLRNPNDILGQQGTGAQILEHGAGKDR</sequence>
<evidence type="ECO:0000259" key="6">
    <source>
        <dbReference type="PROSITE" id="PS50937"/>
    </source>
</evidence>
<keyword evidence="2" id="KW-0479">Metal-binding</keyword>